<feature type="transmembrane region" description="Helical" evidence="1">
    <location>
        <begin position="45"/>
        <end position="73"/>
    </location>
</feature>
<evidence type="ECO:0000256" key="1">
    <source>
        <dbReference type="SAM" id="Phobius"/>
    </source>
</evidence>
<proteinExistence type="predicted"/>
<gene>
    <name evidence="2" type="ORF">OG308_09405</name>
</gene>
<keyword evidence="3" id="KW-1185">Reference proteome</keyword>
<evidence type="ECO:0000313" key="3">
    <source>
        <dbReference type="Proteomes" id="UP001621418"/>
    </source>
</evidence>
<reference evidence="2 3" key="1">
    <citation type="submission" date="2022-10" db="EMBL/GenBank/DDBJ databases">
        <title>The complete genomes of actinobacterial strains from the NBC collection.</title>
        <authorList>
            <person name="Joergensen T.S."/>
            <person name="Alvarez Arevalo M."/>
            <person name="Sterndorff E.B."/>
            <person name="Faurdal D."/>
            <person name="Vuksanovic O."/>
            <person name="Mourched A.-S."/>
            <person name="Charusanti P."/>
            <person name="Shaw S."/>
            <person name="Blin K."/>
            <person name="Weber T."/>
        </authorList>
    </citation>
    <scope>NUCLEOTIDE SEQUENCE [LARGE SCALE GENOMIC DNA]</scope>
    <source>
        <strain evidence="2 3">NBC_01413</strain>
    </source>
</reference>
<dbReference type="Proteomes" id="UP001621418">
    <property type="component" value="Chromosome"/>
</dbReference>
<keyword evidence="1" id="KW-0472">Membrane</keyword>
<evidence type="ECO:0008006" key="4">
    <source>
        <dbReference type="Google" id="ProtNLM"/>
    </source>
</evidence>
<sequence length="153" mass="15853">MVAVLLSLVSVAGAVIVYTSPASIDYQAGKFVIDSDGTFSNTSDAFIPTAIGYIVVCVVVSVLLLTGSILLFLRTTAGRVIAIVAGALSALVGAGSFAPDLVSPAHINGAMIGMVQPVLSLVLLALAIAPSTGRWIQASRRRPSYPQGNYQRY</sequence>
<feature type="transmembrane region" description="Helical" evidence="1">
    <location>
        <begin position="80"/>
        <end position="98"/>
    </location>
</feature>
<keyword evidence="1" id="KW-1133">Transmembrane helix</keyword>
<accession>A0ABZ1NDL0</accession>
<dbReference type="RefSeq" id="WP_405149972.1">
    <property type="nucleotide sequence ID" value="NZ_CP109527.1"/>
</dbReference>
<name>A0ABZ1NDL0_9NOCA</name>
<protein>
    <recommendedName>
        <fullName evidence="4">DUF998 domain-containing protein</fullName>
    </recommendedName>
</protein>
<organism evidence="2 3">
    <name type="scientific">Nocardia salmonicida</name>
    <dbReference type="NCBI Taxonomy" id="53431"/>
    <lineage>
        <taxon>Bacteria</taxon>
        <taxon>Bacillati</taxon>
        <taxon>Actinomycetota</taxon>
        <taxon>Actinomycetes</taxon>
        <taxon>Mycobacteriales</taxon>
        <taxon>Nocardiaceae</taxon>
        <taxon>Nocardia</taxon>
    </lineage>
</organism>
<dbReference type="EMBL" id="CP109527">
    <property type="protein sequence ID" value="WTY38031.1"/>
    <property type="molecule type" value="Genomic_DNA"/>
</dbReference>
<keyword evidence="1" id="KW-0812">Transmembrane</keyword>
<feature type="transmembrane region" description="Helical" evidence="1">
    <location>
        <begin position="110"/>
        <end position="132"/>
    </location>
</feature>
<evidence type="ECO:0000313" key="2">
    <source>
        <dbReference type="EMBL" id="WTY38031.1"/>
    </source>
</evidence>